<evidence type="ECO:0000256" key="1">
    <source>
        <dbReference type="SAM" id="MobiDB-lite"/>
    </source>
</evidence>
<evidence type="ECO:0000313" key="2">
    <source>
        <dbReference type="EMBL" id="CUG85440.1"/>
    </source>
</evidence>
<protein>
    <submittedName>
        <fullName evidence="2">Uncharacterized protein</fullName>
    </submittedName>
</protein>
<name>A0A0S4J6Z7_BODSA</name>
<organism evidence="2 3">
    <name type="scientific">Bodo saltans</name>
    <name type="common">Flagellated protozoan</name>
    <dbReference type="NCBI Taxonomy" id="75058"/>
    <lineage>
        <taxon>Eukaryota</taxon>
        <taxon>Discoba</taxon>
        <taxon>Euglenozoa</taxon>
        <taxon>Kinetoplastea</taxon>
        <taxon>Metakinetoplastina</taxon>
        <taxon>Eubodonida</taxon>
        <taxon>Bodonidae</taxon>
        <taxon>Bodo</taxon>
    </lineage>
</organism>
<feature type="region of interest" description="Disordered" evidence="1">
    <location>
        <begin position="411"/>
        <end position="447"/>
    </location>
</feature>
<evidence type="ECO:0000313" key="3">
    <source>
        <dbReference type="Proteomes" id="UP000051952"/>
    </source>
</evidence>
<dbReference type="AlphaFoldDB" id="A0A0S4J6Z7"/>
<reference evidence="3" key="1">
    <citation type="submission" date="2015-09" db="EMBL/GenBank/DDBJ databases">
        <authorList>
            <consortium name="Pathogen Informatics"/>
        </authorList>
    </citation>
    <scope>NUCLEOTIDE SEQUENCE [LARGE SCALE GENOMIC DNA]</scope>
    <source>
        <strain evidence="3">Lake Konstanz</strain>
    </source>
</reference>
<accession>A0A0S4J6Z7</accession>
<dbReference type="EMBL" id="CYKH01001165">
    <property type="protein sequence ID" value="CUG85440.1"/>
    <property type="molecule type" value="Genomic_DNA"/>
</dbReference>
<dbReference type="Proteomes" id="UP000051952">
    <property type="component" value="Unassembled WGS sequence"/>
</dbReference>
<sequence>MERIESTVDEGVSIVCDARRGSESVWRKALSTALTLQTAESYSSPTRKTQIRPARMIQWASTCFDVMSSQQTTSNRMSSRDAPLLLFSVIMGRALPTHQTVQEHQGFFTLRDRDFHQQVVRWVSDYFFEISNTSPDDASFSSSFVLPHDPLQDDAFFENSVSGYKLVACLSTLWALHRQSGVGFTPTVTAQRRCEKVFGERLLSKYVRMLVAFLKQEPLLPARTEDRGSLDSLVQLRLDVHQLFGVTSALASSLLAELLSAGHGREHSVAIEEELAAKRALTEGPVALRRGLRLLDEWSRPRPSGRASVILVEPQECQSSTEASSTACGLLLVYVPVVVDIVSVVVPQESIASFNEILHIIEEVRHRLQSLPSVSDRVTDVLNWTAALLVHTQGDDYNGDAEVSAWLQHQTPRAATRGRPSGVEVTQETQDDRPTISPRKTGRIGDVSIGTEHSSELSSMAAALIKVAEQCSAAAEVQSNMHIDLERARTKCNQQALTIGSQEYEIASLRDTLAQIRQQLMEESSNHATQVSQLTSTVRQLQDTSSVQATRIKTLERQIKRYEQMSAVIRSMTNEVSGGTHDEANNV</sequence>
<dbReference type="VEuPathDB" id="TriTrypDB:BSAL_89860"/>
<gene>
    <name evidence="2" type="ORF">BSAL_89860</name>
</gene>
<proteinExistence type="predicted"/>
<keyword evidence="3" id="KW-1185">Reference proteome</keyword>